<keyword evidence="4 5" id="KW-0119">Carbohydrate metabolism</keyword>
<comment type="caution">
    <text evidence="10">The sequence shown here is derived from an EMBL/GenBank/DDBJ whole genome shotgun (WGS) entry which is preliminary data.</text>
</comment>
<dbReference type="PIRSF" id="PIRSF038994">
    <property type="entry name" value="NagA"/>
    <property type="match status" value="1"/>
</dbReference>
<keyword evidence="11" id="KW-1185">Reference proteome</keyword>
<keyword evidence="2 8" id="KW-0479">Metal-binding</keyword>
<comment type="cofactor">
    <cofactor evidence="8">
        <name>a divalent metal cation</name>
        <dbReference type="ChEBI" id="CHEBI:60240"/>
    </cofactor>
    <text evidence="8">Binds 1 divalent metal cation per subunit.</text>
</comment>
<reference evidence="10 11" key="1">
    <citation type="submission" date="2019-04" db="EMBL/GenBank/DDBJ databases">
        <title>Cohnella sp. nov., isolated from soil.</title>
        <authorList>
            <person name="Kim W."/>
        </authorList>
    </citation>
    <scope>NUCLEOTIDE SEQUENCE [LARGE SCALE GENOMIC DNA]</scope>
    <source>
        <strain evidence="10 11">CAU 1483</strain>
    </source>
</reference>
<dbReference type="Gene3D" id="3.20.20.140">
    <property type="entry name" value="Metal-dependent hydrolases"/>
    <property type="match status" value="1"/>
</dbReference>
<evidence type="ECO:0000256" key="1">
    <source>
        <dbReference type="ARBA" id="ARBA00010716"/>
    </source>
</evidence>
<keyword evidence="3 5" id="KW-0378">Hydrolase</keyword>
<dbReference type="Proteomes" id="UP000309673">
    <property type="component" value="Unassembled WGS sequence"/>
</dbReference>
<evidence type="ECO:0000256" key="7">
    <source>
        <dbReference type="PIRSR" id="PIRSR038994-2"/>
    </source>
</evidence>
<evidence type="ECO:0000313" key="11">
    <source>
        <dbReference type="Proteomes" id="UP000309673"/>
    </source>
</evidence>
<accession>A0A4U0FGI6</accession>
<evidence type="ECO:0000256" key="3">
    <source>
        <dbReference type="ARBA" id="ARBA00022801"/>
    </source>
</evidence>
<protein>
    <submittedName>
        <fullName evidence="10">N-acetylglucosamine-6-phosphate deacetylase</fullName>
        <ecNumber evidence="10">3.5.1.25</ecNumber>
    </submittedName>
</protein>
<dbReference type="CDD" id="cd00854">
    <property type="entry name" value="NagA"/>
    <property type="match status" value="1"/>
</dbReference>
<gene>
    <name evidence="10" type="primary">nagA</name>
    <name evidence="10" type="ORF">E5161_01210</name>
</gene>
<dbReference type="SUPFAM" id="SSF51338">
    <property type="entry name" value="Composite domain of metallo-dependent hydrolases"/>
    <property type="match status" value="1"/>
</dbReference>
<comment type="similarity">
    <text evidence="1 5">Belongs to the metallo-dependent hydrolases superfamily. NagA family.</text>
</comment>
<dbReference type="InterPro" id="IPR032466">
    <property type="entry name" value="Metal_Hydrolase"/>
</dbReference>
<dbReference type="SUPFAM" id="SSF51556">
    <property type="entry name" value="Metallo-dependent hydrolases"/>
    <property type="match status" value="1"/>
</dbReference>
<evidence type="ECO:0000256" key="5">
    <source>
        <dbReference type="PIRNR" id="PIRNR038994"/>
    </source>
</evidence>
<dbReference type="InterPro" id="IPR006680">
    <property type="entry name" value="Amidohydro-rel"/>
</dbReference>
<dbReference type="GO" id="GO:0006046">
    <property type="term" value="P:N-acetylglucosamine catabolic process"/>
    <property type="evidence" value="ECO:0007669"/>
    <property type="project" value="TreeGrafter"/>
</dbReference>
<dbReference type="EMBL" id="SUPK01000001">
    <property type="protein sequence ID" value="TJY44045.1"/>
    <property type="molecule type" value="Genomic_DNA"/>
</dbReference>
<feature type="binding site" evidence="7">
    <location>
        <position position="249"/>
    </location>
    <ligand>
        <name>substrate</name>
    </ligand>
</feature>
<sequence length="404" mass="42979">MRQSGWLPLEPKGGSAMSSTVWMNGSFYTEQGVIENGYMRVSADGLIQDIGPEFGPVRPKEGERFVDLQGRKVIPGLIDVHVHGGNGFEVMKPAYEQLDGMSRYFAAHGTTTFLATTASGTQEEIVAALHNIRKAMSLGVGGAEIAGVHLEGPFLNDKRRGAFQTSDLRPASIDEMRIYLEAAGGAMRLVTLAPEIPGGFELAAWLLEQGVQVSIGHSDATFEEVKNAVALGCRHTTHHFNGMRPLHHRDPGVAGAGLMIPELTTELIADGVHVHPAVVKMLFDVKTPKKVCVITDSVVYAGLPDGVYGGSTMAGGMITLTGSDTLAGSTLTMIQALRNVIDFTGLPLETVLAAFTLVPAAECGAANRKGSLNVGKDADFLILDGELQLHATYVKGKAVYQRTA</sequence>
<evidence type="ECO:0000259" key="9">
    <source>
        <dbReference type="Pfam" id="PF01979"/>
    </source>
</evidence>
<name>A0A4U0FGI6_9BACL</name>
<feature type="binding site" evidence="8">
    <location>
        <position position="217"/>
    </location>
    <ligand>
        <name>Zn(2+)</name>
        <dbReference type="ChEBI" id="CHEBI:29105"/>
    </ligand>
</feature>
<dbReference type="InterPro" id="IPR011059">
    <property type="entry name" value="Metal-dep_hydrolase_composite"/>
</dbReference>
<proteinExistence type="inferred from homology"/>
<evidence type="ECO:0000256" key="2">
    <source>
        <dbReference type="ARBA" id="ARBA00022723"/>
    </source>
</evidence>
<evidence type="ECO:0000256" key="6">
    <source>
        <dbReference type="PIRSR" id="PIRSR038994-1"/>
    </source>
</evidence>
<dbReference type="GO" id="GO:0046872">
    <property type="term" value="F:metal ion binding"/>
    <property type="evidence" value="ECO:0007669"/>
    <property type="project" value="UniProtKB-KW"/>
</dbReference>
<feature type="active site" description="Proton donor/acceptor" evidence="6">
    <location>
        <position position="296"/>
    </location>
</feature>
<dbReference type="GO" id="GO:0008448">
    <property type="term" value="F:N-acetylglucosamine-6-phosphate deacetylase activity"/>
    <property type="evidence" value="ECO:0007669"/>
    <property type="project" value="UniProtKB-EC"/>
</dbReference>
<dbReference type="NCBIfam" id="TIGR00221">
    <property type="entry name" value="nagA"/>
    <property type="match status" value="1"/>
</dbReference>
<feature type="binding site" evidence="7">
    <location>
        <begin position="241"/>
        <end position="242"/>
    </location>
    <ligand>
        <name>substrate</name>
    </ligand>
</feature>
<dbReference type="PANTHER" id="PTHR11113">
    <property type="entry name" value="N-ACETYLGLUCOSAMINE-6-PHOSPHATE DEACETYLASE"/>
    <property type="match status" value="1"/>
</dbReference>
<dbReference type="PANTHER" id="PTHR11113:SF14">
    <property type="entry name" value="N-ACETYLGLUCOSAMINE-6-PHOSPHATE DEACETYLASE"/>
    <property type="match status" value="1"/>
</dbReference>
<feature type="binding site" evidence="7">
    <location>
        <position position="162"/>
    </location>
    <ligand>
        <name>substrate</name>
    </ligand>
</feature>
<dbReference type="InterPro" id="IPR003764">
    <property type="entry name" value="GlcNAc_6-P_deAcase"/>
</dbReference>
<evidence type="ECO:0000256" key="8">
    <source>
        <dbReference type="PIRSR" id="PIRSR038994-3"/>
    </source>
</evidence>
<feature type="domain" description="Amidohydrolase-related" evidence="9">
    <location>
        <begin position="73"/>
        <end position="397"/>
    </location>
</feature>
<feature type="binding site" evidence="8">
    <location>
        <position position="151"/>
    </location>
    <ligand>
        <name>Zn(2+)</name>
        <dbReference type="ChEBI" id="CHEBI:29105"/>
    </ligand>
</feature>
<dbReference type="AlphaFoldDB" id="A0A4U0FGI6"/>
<evidence type="ECO:0000256" key="4">
    <source>
        <dbReference type="ARBA" id="ARBA00023277"/>
    </source>
</evidence>
<evidence type="ECO:0000313" key="10">
    <source>
        <dbReference type="EMBL" id="TJY44045.1"/>
    </source>
</evidence>
<dbReference type="Gene3D" id="2.30.40.10">
    <property type="entry name" value="Urease, subunit C, domain 1"/>
    <property type="match status" value="1"/>
</dbReference>
<feature type="binding site" evidence="8">
    <location>
        <position position="238"/>
    </location>
    <ligand>
        <name>Zn(2+)</name>
        <dbReference type="ChEBI" id="CHEBI:29105"/>
    </ligand>
</feature>
<organism evidence="10 11">
    <name type="scientific">Cohnella pontilimi</name>
    <dbReference type="NCBI Taxonomy" id="2564100"/>
    <lineage>
        <taxon>Bacteria</taxon>
        <taxon>Bacillati</taxon>
        <taxon>Bacillota</taxon>
        <taxon>Bacilli</taxon>
        <taxon>Bacillales</taxon>
        <taxon>Paenibacillaceae</taxon>
        <taxon>Cohnella</taxon>
    </lineage>
</organism>
<dbReference type="EC" id="3.5.1.25" evidence="10"/>
<feature type="binding site" evidence="7">
    <location>
        <begin position="326"/>
        <end position="328"/>
    </location>
    <ligand>
        <name>substrate</name>
    </ligand>
</feature>
<feature type="binding site" evidence="7">
    <location>
        <position position="273"/>
    </location>
    <ligand>
        <name>substrate</name>
    </ligand>
</feature>
<dbReference type="Pfam" id="PF01979">
    <property type="entry name" value="Amidohydro_1"/>
    <property type="match status" value="1"/>
</dbReference>
<dbReference type="OrthoDB" id="9776488at2"/>